<evidence type="ECO:0000256" key="7">
    <source>
        <dbReference type="ARBA" id="ARBA00048628"/>
    </source>
</evidence>
<evidence type="ECO:0000256" key="1">
    <source>
        <dbReference type="ARBA" id="ARBA00001974"/>
    </source>
</evidence>
<keyword evidence="4 8" id="KW-0285">Flavoprotein</keyword>
<dbReference type="Gene3D" id="3.20.20.220">
    <property type="match status" value="1"/>
</dbReference>
<dbReference type="Pfam" id="PF02219">
    <property type="entry name" value="MTHFR"/>
    <property type="match status" value="1"/>
</dbReference>
<dbReference type="PANTHER" id="PTHR45754">
    <property type="entry name" value="METHYLENETETRAHYDROFOLATE REDUCTASE"/>
    <property type="match status" value="1"/>
</dbReference>
<comment type="pathway">
    <text evidence="2 8">One-carbon metabolism; tetrahydrofolate interconversion.</text>
</comment>
<evidence type="ECO:0000256" key="5">
    <source>
        <dbReference type="ARBA" id="ARBA00022827"/>
    </source>
</evidence>
<evidence type="ECO:0000256" key="8">
    <source>
        <dbReference type="RuleBase" id="RU003862"/>
    </source>
</evidence>
<sequence>MAKYGTALLLEDFSLEITAKDASAVRDAASLIPHGTRINITYLGHESVEQRLAAAAAISAAGFVPVPHIAARRLASSRQIEGFLGALDTQGVGRHLFVIGGDPEQPEGPFADAFTLLRADAFQHRGGSDVSIAGYPEGHPQISEDMLWHSLVEKVALLDEREATGSIITQFGFDVDPVIEWINKVRARGIRSEIRVGVPGPAGIRRLLAFAARFGVAASAGIAKKYGLSLTNLMGSAGPDTFINALAGRLITEEHGSVKLHFYTFGGLVATAAWIRDFEARR</sequence>
<dbReference type="InterPro" id="IPR029041">
    <property type="entry name" value="FAD-linked_oxidoreductase-like"/>
</dbReference>
<gene>
    <name evidence="9" type="ORF">ACFFPJ_07105</name>
</gene>
<keyword evidence="5 8" id="KW-0274">FAD</keyword>
<dbReference type="SUPFAM" id="SSF51730">
    <property type="entry name" value="FAD-linked oxidoreductase"/>
    <property type="match status" value="1"/>
</dbReference>
<dbReference type="Proteomes" id="UP001589611">
    <property type="component" value="Unassembled WGS sequence"/>
</dbReference>
<name>A0ABV5T0V7_9MICO</name>
<dbReference type="InterPro" id="IPR003171">
    <property type="entry name" value="Mehydrof_redctse-like"/>
</dbReference>
<evidence type="ECO:0000313" key="10">
    <source>
        <dbReference type="Proteomes" id="UP001589611"/>
    </source>
</evidence>
<protein>
    <recommendedName>
        <fullName evidence="8">Methylenetetrahydrofolate reductase</fullName>
    </recommendedName>
</protein>
<comment type="catalytic activity">
    <reaction evidence="7">
        <text>(6S)-5-methyl-5,6,7,8-tetrahydrofolate + NAD(+) = (6R)-5,10-methylene-5,6,7,8-tetrahydrofolate + NADH + H(+)</text>
        <dbReference type="Rhea" id="RHEA:19821"/>
        <dbReference type="ChEBI" id="CHEBI:15378"/>
        <dbReference type="ChEBI" id="CHEBI:15636"/>
        <dbReference type="ChEBI" id="CHEBI:18608"/>
        <dbReference type="ChEBI" id="CHEBI:57540"/>
        <dbReference type="ChEBI" id="CHEBI:57945"/>
        <dbReference type="EC" id="1.5.1.54"/>
    </reaction>
    <physiologicalReaction direction="right-to-left" evidence="7">
        <dbReference type="Rhea" id="RHEA:19823"/>
    </physiologicalReaction>
</comment>
<proteinExistence type="inferred from homology"/>
<keyword evidence="10" id="KW-1185">Reference proteome</keyword>
<keyword evidence="6 8" id="KW-0560">Oxidoreductase</keyword>
<dbReference type="EMBL" id="JBHMBE010000002">
    <property type="protein sequence ID" value="MFB9645561.1"/>
    <property type="molecule type" value="Genomic_DNA"/>
</dbReference>
<dbReference type="PANTHER" id="PTHR45754:SF3">
    <property type="entry name" value="METHYLENETETRAHYDROFOLATE REDUCTASE (NADPH)"/>
    <property type="match status" value="1"/>
</dbReference>
<evidence type="ECO:0000256" key="6">
    <source>
        <dbReference type="ARBA" id="ARBA00023002"/>
    </source>
</evidence>
<evidence type="ECO:0000256" key="2">
    <source>
        <dbReference type="ARBA" id="ARBA00004777"/>
    </source>
</evidence>
<evidence type="ECO:0000256" key="4">
    <source>
        <dbReference type="ARBA" id="ARBA00022630"/>
    </source>
</evidence>
<comment type="caution">
    <text evidence="9">The sequence shown here is derived from an EMBL/GenBank/DDBJ whole genome shotgun (WGS) entry which is preliminary data.</text>
</comment>
<dbReference type="RefSeq" id="WP_344715859.1">
    <property type="nucleotide sequence ID" value="NZ_BAAAWH010000001.1"/>
</dbReference>
<comment type="cofactor">
    <cofactor evidence="1 8">
        <name>FAD</name>
        <dbReference type="ChEBI" id="CHEBI:57692"/>
    </cofactor>
</comment>
<comment type="similarity">
    <text evidence="3 8">Belongs to the methylenetetrahydrofolate reductase family.</text>
</comment>
<evidence type="ECO:0000256" key="3">
    <source>
        <dbReference type="ARBA" id="ARBA00006743"/>
    </source>
</evidence>
<evidence type="ECO:0000313" key="9">
    <source>
        <dbReference type="EMBL" id="MFB9645561.1"/>
    </source>
</evidence>
<accession>A0ABV5T0V7</accession>
<organism evidence="9 10">
    <name type="scientific">Microbacterium terregens</name>
    <dbReference type="NCBI Taxonomy" id="69363"/>
    <lineage>
        <taxon>Bacteria</taxon>
        <taxon>Bacillati</taxon>
        <taxon>Actinomycetota</taxon>
        <taxon>Actinomycetes</taxon>
        <taxon>Micrococcales</taxon>
        <taxon>Microbacteriaceae</taxon>
        <taxon>Microbacterium</taxon>
    </lineage>
</organism>
<reference evidence="9 10" key="1">
    <citation type="submission" date="2024-09" db="EMBL/GenBank/DDBJ databases">
        <authorList>
            <person name="Sun Q."/>
            <person name="Mori K."/>
        </authorList>
    </citation>
    <scope>NUCLEOTIDE SEQUENCE [LARGE SCALE GENOMIC DNA]</scope>
    <source>
        <strain evidence="9 10">JCM 1342</strain>
    </source>
</reference>
<dbReference type="GO" id="GO:0004489">
    <property type="term" value="F:methylenetetrahydrofolate reductase [NAD(P)H] activity"/>
    <property type="evidence" value="ECO:0007669"/>
    <property type="project" value="UniProtKB-EC"/>
</dbReference>